<dbReference type="EMBL" id="WERV01000003">
    <property type="protein sequence ID" value="MDV7715024.1"/>
    <property type="molecule type" value="Genomic_DNA"/>
</dbReference>
<dbReference type="PANTHER" id="PTHR30469">
    <property type="entry name" value="MULTIDRUG RESISTANCE PROTEIN MDTA"/>
    <property type="match status" value="1"/>
</dbReference>
<dbReference type="Gene3D" id="2.40.420.20">
    <property type="match status" value="1"/>
</dbReference>
<dbReference type="EMBL" id="LR031358">
    <property type="protein sequence ID" value="VDB97193.1"/>
    <property type="molecule type" value="Genomic_DNA"/>
</dbReference>
<dbReference type="AlphaFoldDB" id="A0A650C6C3"/>
<reference evidence="1" key="3">
    <citation type="submission" date="2019-10" db="EMBL/GenBank/DDBJ databases">
        <title>Malate fermentation in French cider.</title>
        <authorList>
            <person name="Cousin F.J."/>
            <person name="Medina Fernandez S."/>
            <person name="Misery B."/>
            <person name="Laplace J.-M."/>
            <person name="Cretenet M."/>
        </authorList>
    </citation>
    <scope>NUCLEOTIDE SEQUENCE</scope>
    <source>
        <strain evidence="1">UCMA15129</strain>
    </source>
</reference>
<reference evidence="2 4" key="1">
    <citation type="journal article" date="2016" name="BMC Genomics">
        <title>Consensus pan-genome assembly of the specialised wine bacterium Oenococcus oeni.</title>
        <authorList>
            <person name="Sternes P.R."/>
            <person name="Borneman A.R."/>
        </authorList>
    </citation>
    <scope>NUCLEOTIDE SEQUENCE [LARGE SCALE GENOMIC DNA]</scope>
    <source>
        <strain evidence="2 4">AWRIB661</strain>
    </source>
</reference>
<name>A0A650C6C3_OENOE</name>
<proteinExistence type="predicted"/>
<dbReference type="GO" id="GO:1990281">
    <property type="term" value="C:efflux pump complex"/>
    <property type="evidence" value="ECO:0007669"/>
    <property type="project" value="TreeGrafter"/>
</dbReference>
<evidence type="ECO:0000313" key="1">
    <source>
        <dbReference type="EMBL" id="MDV7715024.1"/>
    </source>
</evidence>
<dbReference type="Proteomes" id="UP001281024">
    <property type="component" value="Unassembled WGS sequence"/>
</dbReference>
<accession>A0A650C6C3</accession>
<dbReference type="RefSeq" id="WP_002823023.1">
    <property type="nucleotide sequence ID" value="NZ_CP038451.1"/>
</dbReference>
<dbReference type="EMBL" id="MLOK01000012">
    <property type="protein sequence ID" value="OIM22077.1"/>
    <property type="molecule type" value="Genomic_DNA"/>
</dbReference>
<dbReference type="Proteomes" id="UP000294726">
    <property type="component" value="Chromosome"/>
</dbReference>
<reference evidence="3 5" key="2">
    <citation type="submission" date="2018-08" db="EMBL/GenBank/DDBJ databases">
        <authorList>
            <person name="Lorentzen P. G. S. M."/>
        </authorList>
    </citation>
    <scope>NUCLEOTIDE SEQUENCE [LARGE SCALE GENOMIC DNA]</scope>
    <source>
        <strain evidence="3 5">CRBO_1381</strain>
    </source>
</reference>
<gene>
    <name evidence="2" type="ORF">ATX59_01040</name>
    <name evidence="1" type="ORF">GA838_04475</name>
    <name evidence="3" type="ORF">OENI_0197</name>
</gene>
<sequence length="276" mass="30115">MSTKQNKFKKTHILVAAVLLLAVLISLIGGAFISGAFKVKTTETKDSNHNYRFLTLSNDSLSLTGKIVASQSQTLDRPNGRLIALKIKTGDTVTKNQLLMTTYDGSYHNVYAPYNGNVVVKDSEGNANIEIYSDQLLLSASVSEYDYSKVQVGQSVQVASIANGYEQTTQISSLAKDPQVSSLSTTAKYALSANLDRGFIDGQSVKITVLSSQFKIPTGSVKKNTVYLLKNGRAIKRRIKADKESSYYLVTSGLKTGDRLILNPDKRLKNGCKVNE</sequence>
<evidence type="ECO:0000313" key="4">
    <source>
        <dbReference type="Proteomes" id="UP000181728"/>
    </source>
</evidence>
<evidence type="ECO:0000313" key="5">
    <source>
        <dbReference type="Proteomes" id="UP000294726"/>
    </source>
</evidence>
<dbReference type="Proteomes" id="UP000181728">
    <property type="component" value="Unassembled WGS sequence"/>
</dbReference>
<dbReference type="PANTHER" id="PTHR30469:SF15">
    <property type="entry name" value="HLYD FAMILY OF SECRETION PROTEINS"/>
    <property type="match status" value="1"/>
</dbReference>
<protein>
    <submittedName>
        <fullName evidence="2">Hemolysin D</fullName>
    </submittedName>
    <submittedName>
        <fullName evidence="3">Membrane-fusion protein</fullName>
    </submittedName>
</protein>
<dbReference type="GO" id="GO:0015562">
    <property type="term" value="F:efflux transmembrane transporter activity"/>
    <property type="evidence" value="ECO:0007669"/>
    <property type="project" value="TreeGrafter"/>
</dbReference>
<organism evidence="2 4">
    <name type="scientific">Oenococcus oeni</name>
    <name type="common">Leuconostoc oenos</name>
    <dbReference type="NCBI Taxonomy" id="1247"/>
    <lineage>
        <taxon>Bacteria</taxon>
        <taxon>Bacillati</taxon>
        <taxon>Bacillota</taxon>
        <taxon>Bacilli</taxon>
        <taxon>Lactobacillales</taxon>
        <taxon>Lactobacillaceae</taxon>
        <taxon>Oenococcus</taxon>
    </lineage>
</organism>
<evidence type="ECO:0000313" key="3">
    <source>
        <dbReference type="EMBL" id="VDB97193.1"/>
    </source>
</evidence>
<evidence type="ECO:0000313" key="2">
    <source>
        <dbReference type="EMBL" id="OIM22077.1"/>
    </source>
</evidence>